<dbReference type="EMBL" id="LGST01000006">
    <property type="protein sequence ID" value="KNE02172.1"/>
    <property type="molecule type" value="Genomic_DNA"/>
</dbReference>
<organism evidence="1 2">
    <name type="scientific">Candidozyma auris</name>
    <name type="common">Yeast</name>
    <name type="synonym">Candida auris</name>
    <dbReference type="NCBI Taxonomy" id="498019"/>
    <lineage>
        <taxon>Eukaryota</taxon>
        <taxon>Fungi</taxon>
        <taxon>Dikarya</taxon>
        <taxon>Ascomycota</taxon>
        <taxon>Saccharomycotina</taxon>
        <taxon>Pichiomycetes</taxon>
        <taxon>Metschnikowiaceae</taxon>
        <taxon>Candidozyma</taxon>
    </lineage>
</organism>
<evidence type="ECO:0000313" key="1">
    <source>
        <dbReference type="EMBL" id="KNE02172.1"/>
    </source>
</evidence>
<dbReference type="AlphaFoldDB" id="A0A0L0P721"/>
<dbReference type="Proteomes" id="UP000037122">
    <property type="component" value="Unassembled WGS sequence"/>
</dbReference>
<protein>
    <submittedName>
        <fullName evidence="1">Uncharacterized protein</fullName>
    </submittedName>
</protein>
<sequence>MNLGKWGKKSHLVKIRRNSFSKRINIPFSGHFGPLFAAIRAGDKTPIFLQKSVILSFQKLQFKNLPVII</sequence>
<evidence type="ECO:0000313" key="2">
    <source>
        <dbReference type="Proteomes" id="UP000037122"/>
    </source>
</evidence>
<name>A0A0L0P721_CANAR</name>
<dbReference type="VEuPathDB" id="FungiDB:QG37_00860"/>
<accession>A0A0L0P721</accession>
<comment type="caution">
    <text evidence="1">The sequence shown here is derived from an EMBL/GenBank/DDBJ whole genome shotgun (WGS) entry which is preliminary data.</text>
</comment>
<reference evidence="2" key="1">
    <citation type="journal article" date="2015" name="BMC Genomics">
        <title>Draft genome of a commonly misdiagnosed multidrug resistant pathogen Candida auris.</title>
        <authorList>
            <person name="Chatterjee S."/>
            <person name="Alampalli S.V."/>
            <person name="Nageshan R.K."/>
            <person name="Chettiar S.T."/>
            <person name="Joshi S."/>
            <person name="Tatu U.S."/>
        </authorList>
    </citation>
    <scope>NUCLEOTIDE SEQUENCE [LARGE SCALE GENOMIC DNA]</scope>
    <source>
        <strain evidence="2">6684</strain>
    </source>
</reference>
<proteinExistence type="predicted"/>
<gene>
    <name evidence="1" type="ORF">QG37_00860</name>
</gene>